<name>A0A1Y1QWL1_9GAMM</name>
<evidence type="ECO:0000313" key="3">
    <source>
        <dbReference type="EMBL" id="OQX15187.1"/>
    </source>
</evidence>
<dbReference type="InterPro" id="IPR037138">
    <property type="entry name" value="His_deacetylse_dom_sf"/>
</dbReference>
<dbReference type="GO" id="GO:0004407">
    <property type="term" value="F:histone deacetylase activity"/>
    <property type="evidence" value="ECO:0007669"/>
    <property type="project" value="TreeGrafter"/>
</dbReference>
<proteinExistence type="inferred from homology"/>
<dbReference type="PANTHER" id="PTHR10625:SF10">
    <property type="entry name" value="HISTONE DEACETYLASE HDAC1"/>
    <property type="match status" value="1"/>
</dbReference>
<dbReference type="CDD" id="cd11599">
    <property type="entry name" value="HDAC_classII_2"/>
    <property type="match status" value="1"/>
</dbReference>
<dbReference type="GO" id="GO:0040029">
    <property type="term" value="P:epigenetic regulation of gene expression"/>
    <property type="evidence" value="ECO:0007669"/>
    <property type="project" value="TreeGrafter"/>
</dbReference>
<dbReference type="InterPro" id="IPR023696">
    <property type="entry name" value="Ureohydrolase_dom_sf"/>
</dbReference>
<organism evidence="3 4">
    <name type="scientific">Thiothrix lacustris</name>
    <dbReference type="NCBI Taxonomy" id="525917"/>
    <lineage>
        <taxon>Bacteria</taxon>
        <taxon>Pseudomonadati</taxon>
        <taxon>Pseudomonadota</taxon>
        <taxon>Gammaproteobacteria</taxon>
        <taxon>Thiotrichales</taxon>
        <taxon>Thiotrichaceae</taxon>
        <taxon>Thiothrix</taxon>
    </lineage>
</organism>
<evidence type="ECO:0000313" key="4">
    <source>
        <dbReference type="Proteomes" id="UP000192491"/>
    </source>
</evidence>
<dbReference type="InterPro" id="IPR000286">
    <property type="entry name" value="HDACs"/>
</dbReference>
<evidence type="ECO:0000259" key="2">
    <source>
        <dbReference type="Pfam" id="PF00850"/>
    </source>
</evidence>
<dbReference type="STRING" id="1123401.GCA_000621325_01111"/>
<dbReference type="PANTHER" id="PTHR10625">
    <property type="entry name" value="HISTONE DEACETYLASE HDAC1-RELATED"/>
    <property type="match status" value="1"/>
</dbReference>
<reference evidence="3 4" key="1">
    <citation type="submission" date="2017-01" db="EMBL/GenBank/DDBJ databases">
        <title>Novel large sulfur bacteria in the metagenomes of groundwater-fed chemosynthetic microbial mats in the Lake Huron basin.</title>
        <authorList>
            <person name="Sharrar A.M."/>
            <person name="Flood B.E."/>
            <person name="Bailey J.V."/>
            <person name="Jones D.S."/>
            <person name="Biddanda B."/>
            <person name="Ruberg S.A."/>
            <person name="Marcus D.N."/>
            <person name="Dick G.J."/>
        </authorList>
    </citation>
    <scope>NUCLEOTIDE SEQUENCE [LARGE SCALE GENOMIC DNA]</scope>
    <source>
        <strain evidence="3">A8</strain>
    </source>
</reference>
<sequence>MTVAVITHSHCHLHDNGSPHHPECAERLDAINNRMIMSGVDWISRHYDSHCAEREHLLRVHDAEYVERVFATAPTTGHTMLDGDTGMNPHSLDAALHAAGAAIMAVDLVMAGSHKHAFCAIRPPGHHAGRSQAAGFCIFNNIAVGAAHAIEVYGIERVAIIDFDVHHGDGTEEIFSGNHKVMFCSSFQHPFYPFSGADSDADNMYNLPLPAGTGGAAWREAVEAYWLPALRAFKPELVMISAGFDSHLEDDMGGFNLVERDYVWITNELCQIAKAFAAGRVVSCLEGGYELSPLGRAVTAHIKALAEFH</sequence>
<dbReference type="Gene3D" id="3.40.800.20">
    <property type="entry name" value="Histone deacetylase domain"/>
    <property type="match status" value="1"/>
</dbReference>
<dbReference type="AlphaFoldDB" id="A0A1Y1QWL1"/>
<gene>
    <name evidence="3" type="ORF">BWK73_07710</name>
</gene>
<dbReference type="InterPro" id="IPR023801">
    <property type="entry name" value="His_deacetylse_dom"/>
</dbReference>
<comment type="similarity">
    <text evidence="1">Belongs to the histone deacetylase family.</text>
</comment>
<protein>
    <submittedName>
        <fullName evidence="3">Deacetylase</fullName>
    </submittedName>
</protein>
<dbReference type="SUPFAM" id="SSF52768">
    <property type="entry name" value="Arginase/deacetylase"/>
    <property type="match status" value="1"/>
</dbReference>
<evidence type="ECO:0000256" key="1">
    <source>
        <dbReference type="ARBA" id="ARBA00005947"/>
    </source>
</evidence>
<accession>A0A1Y1QWL1</accession>
<dbReference type="PRINTS" id="PR01270">
    <property type="entry name" value="HDASUPER"/>
</dbReference>
<dbReference type="Pfam" id="PF00850">
    <property type="entry name" value="Hist_deacetyl"/>
    <property type="match status" value="1"/>
</dbReference>
<feature type="domain" description="Histone deacetylase" evidence="2">
    <location>
        <begin position="21"/>
        <end position="305"/>
    </location>
</feature>
<dbReference type="EMBL" id="MTEJ01000018">
    <property type="protein sequence ID" value="OQX15187.1"/>
    <property type="molecule type" value="Genomic_DNA"/>
</dbReference>
<dbReference type="Proteomes" id="UP000192491">
    <property type="component" value="Unassembled WGS sequence"/>
</dbReference>
<comment type="caution">
    <text evidence="3">The sequence shown here is derived from an EMBL/GenBank/DDBJ whole genome shotgun (WGS) entry which is preliminary data.</text>
</comment>